<sequence>MAALQSIILFICLCVQGIFSQEIVNGQIYTPGIAIVDAPQPNTPLGGDFLQVALDVSSDGQLQLPPYPKNAVSEIYNITMFLSSYTTGKNLTISNGTATAGNASLGEIMAQESSSTVKHVNWVWPDCLVGDGTSDKNTARGAYNISIRQNFRLNGTDQYTIFDLPIQVTNSIPEQSDRPSCDSINNDLIPWATLNASANGFTRIAGTAIQTTASSQDGIGAGTSIDWRAGTGKMPMHNGWLPREGFRSDSLGSLIKKTALNPAFTLVFLILARYTKRGNDLSILHETAFSRIRKLFYFGVVRLVSNYLERGVQNNWVDDVYDWKKEIVLITGGAGGIGGQVVKLLAEKDITVVVLDVIPMTFETTPNVHYYKCDITSPSTIATTASRIRSEVGNPTILINNAGVARGKSILDSTEKDIRFTFDVNTLSHYFTTKEFLPSMIDQNHGMVVTIASLAAYLPVPNMTDYASSKAAALSFHEGLTAELLTKYNAPKVRTIVINQGYTKTALFQGYKNDATFLLPTLEVDTVAEEIVKKILKGKSGQGIYPGFGVTLTWLRAMPGWYQNRVRTKGQDIMTNWNGRQVVDVDEFYGEKEKDGKGKAKGLEEESGSTVLVNP</sequence>
<feature type="region of interest" description="Disordered" evidence="12">
    <location>
        <begin position="593"/>
        <end position="615"/>
    </location>
</feature>
<comment type="caution">
    <text evidence="14">The sequence shown here is derived from an EMBL/GenBank/DDBJ whole genome shotgun (WGS) entry which is preliminary data.</text>
</comment>
<evidence type="ECO:0000256" key="9">
    <source>
        <dbReference type="ARBA" id="ARBA00059620"/>
    </source>
</evidence>
<dbReference type="SUPFAM" id="SSF51735">
    <property type="entry name" value="NAD(P)-binding Rossmann-fold domains"/>
    <property type="match status" value="1"/>
</dbReference>
<dbReference type="OrthoDB" id="10253736at2759"/>
<evidence type="ECO:0000256" key="2">
    <source>
        <dbReference type="ARBA" id="ARBA00006484"/>
    </source>
</evidence>
<keyword evidence="5" id="KW-1133">Transmembrane helix</keyword>
<evidence type="ECO:0000256" key="12">
    <source>
        <dbReference type="SAM" id="MobiDB-lite"/>
    </source>
</evidence>
<feature type="compositionally biased region" description="Basic and acidic residues" evidence="12">
    <location>
        <begin position="593"/>
        <end position="604"/>
    </location>
</feature>
<evidence type="ECO:0000256" key="3">
    <source>
        <dbReference type="ARBA" id="ARBA00022692"/>
    </source>
</evidence>
<evidence type="ECO:0000256" key="13">
    <source>
        <dbReference type="SAM" id="SignalP"/>
    </source>
</evidence>
<evidence type="ECO:0000256" key="7">
    <source>
        <dbReference type="ARBA" id="ARBA00023098"/>
    </source>
</evidence>
<dbReference type="InterPro" id="IPR002347">
    <property type="entry name" value="SDR_fam"/>
</dbReference>
<dbReference type="FunFam" id="3.40.50.720:FF:000131">
    <property type="entry name" value="Short-chain dehydrogenase/reductase 3"/>
    <property type="match status" value="1"/>
</dbReference>
<gene>
    <name evidence="14" type="ORF">Bfra_004534</name>
</gene>
<dbReference type="CDD" id="cd05339">
    <property type="entry name" value="17beta-HSDXI-like_SDR_c"/>
    <property type="match status" value="1"/>
</dbReference>
<dbReference type="PANTHER" id="PTHR24322:SF736">
    <property type="entry name" value="RETINOL DEHYDROGENASE 10"/>
    <property type="match status" value="1"/>
</dbReference>
<feature type="signal peptide" evidence="13">
    <location>
        <begin position="1"/>
        <end position="20"/>
    </location>
</feature>
<dbReference type="PRINTS" id="PR00080">
    <property type="entry name" value="SDRFAMILY"/>
</dbReference>
<dbReference type="GO" id="GO:0052650">
    <property type="term" value="F:all-trans-retinol dehydrogenase (NADP+) activity"/>
    <property type="evidence" value="ECO:0007669"/>
    <property type="project" value="UniProtKB-ARBA"/>
</dbReference>
<protein>
    <recommendedName>
        <fullName evidence="10">Short-chain dehydrogenase/reductase 3</fullName>
    </recommendedName>
    <alternativeName>
        <fullName evidence="11">Retinal short-chain dehydrogenase/reductase 1</fullName>
    </alternativeName>
</protein>
<dbReference type="EMBL" id="JABFCT010000007">
    <property type="protein sequence ID" value="KAF5874524.1"/>
    <property type="molecule type" value="Genomic_DNA"/>
</dbReference>
<dbReference type="Gene3D" id="3.40.50.720">
    <property type="entry name" value="NAD(P)-binding Rossmann-like Domain"/>
    <property type="match status" value="1"/>
</dbReference>
<evidence type="ECO:0000256" key="8">
    <source>
        <dbReference type="ARBA" id="ARBA00023136"/>
    </source>
</evidence>
<dbReference type="AlphaFoldDB" id="A0A8H6AVN3"/>
<accession>A0A8H6AVN3</accession>
<evidence type="ECO:0000256" key="10">
    <source>
        <dbReference type="ARBA" id="ARBA00068717"/>
    </source>
</evidence>
<dbReference type="GeneID" id="59258628"/>
<evidence type="ECO:0000256" key="1">
    <source>
        <dbReference type="ARBA" id="ARBA00004141"/>
    </source>
</evidence>
<keyword evidence="7" id="KW-0443">Lipid metabolism</keyword>
<reference evidence="14 15" key="1">
    <citation type="journal article" date="2020" name="Phytopathology">
        <title>A high-quality genome resource of Botrytis fragariae, a new and rapidly spreading fungal pathogen causing strawberry gray mold in the U.S.A.</title>
        <authorList>
            <person name="Wu Y."/>
            <person name="Saski C.A."/>
            <person name="Schnabel G."/>
            <person name="Xiao S."/>
            <person name="Hu M."/>
        </authorList>
    </citation>
    <scope>NUCLEOTIDE SEQUENCE [LARGE SCALE GENOMIC DNA]</scope>
    <source>
        <strain evidence="14 15">BVB16</strain>
    </source>
</reference>
<keyword evidence="6" id="KW-0560">Oxidoreductase</keyword>
<keyword evidence="13" id="KW-0732">Signal</keyword>
<dbReference type="Proteomes" id="UP000531561">
    <property type="component" value="Unassembled WGS sequence"/>
</dbReference>
<evidence type="ECO:0000313" key="14">
    <source>
        <dbReference type="EMBL" id="KAF5874524.1"/>
    </source>
</evidence>
<evidence type="ECO:0000256" key="11">
    <source>
        <dbReference type="ARBA" id="ARBA00082544"/>
    </source>
</evidence>
<evidence type="ECO:0000256" key="5">
    <source>
        <dbReference type="ARBA" id="ARBA00022989"/>
    </source>
</evidence>
<keyword evidence="4" id="KW-0521">NADP</keyword>
<comment type="subcellular location">
    <subcellularLocation>
        <location evidence="1">Membrane</location>
        <topology evidence="1">Multi-pass membrane protein</topology>
    </subcellularLocation>
</comment>
<feature type="chain" id="PRO_5034334317" description="Short-chain dehydrogenase/reductase 3" evidence="13">
    <location>
        <begin position="21"/>
        <end position="615"/>
    </location>
</feature>
<comment type="similarity">
    <text evidence="2">Belongs to the short-chain dehydrogenases/reductases (SDR) family.</text>
</comment>
<dbReference type="RefSeq" id="XP_037193470.1">
    <property type="nucleotide sequence ID" value="XM_037334936.1"/>
</dbReference>
<keyword evidence="3" id="KW-0812">Transmembrane</keyword>
<dbReference type="InterPro" id="IPR036291">
    <property type="entry name" value="NAD(P)-bd_dom_sf"/>
</dbReference>
<dbReference type="Pfam" id="PF00106">
    <property type="entry name" value="adh_short"/>
    <property type="match status" value="1"/>
</dbReference>
<keyword evidence="8" id="KW-0472">Membrane</keyword>
<comment type="function">
    <text evidence="9">Catalyzes the reduction of all-trans-retinal to all-trans-retinol in the presence of NADPH.</text>
</comment>
<evidence type="ECO:0000256" key="6">
    <source>
        <dbReference type="ARBA" id="ARBA00023002"/>
    </source>
</evidence>
<evidence type="ECO:0000313" key="15">
    <source>
        <dbReference type="Proteomes" id="UP000531561"/>
    </source>
</evidence>
<dbReference type="PRINTS" id="PR00081">
    <property type="entry name" value="GDHRDH"/>
</dbReference>
<name>A0A8H6AVN3_9HELO</name>
<dbReference type="PANTHER" id="PTHR24322">
    <property type="entry name" value="PKSB"/>
    <property type="match status" value="1"/>
</dbReference>
<proteinExistence type="inferred from homology"/>
<keyword evidence="15" id="KW-1185">Reference proteome</keyword>
<evidence type="ECO:0000256" key="4">
    <source>
        <dbReference type="ARBA" id="ARBA00022857"/>
    </source>
</evidence>
<organism evidence="14 15">
    <name type="scientific">Botrytis fragariae</name>
    <dbReference type="NCBI Taxonomy" id="1964551"/>
    <lineage>
        <taxon>Eukaryota</taxon>
        <taxon>Fungi</taxon>
        <taxon>Dikarya</taxon>
        <taxon>Ascomycota</taxon>
        <taxon>Pezizomycotina</taxon>
        <taxon>Leotiomycetes</taxon>
        <taxon>Helotiales</taxon>
        <taxon>Sclerotiniaceae</taxon>
        <taxon>Botrytis</taxon>
    </lineage>
</organism>
<dbReference type="GO" id="GO:0016020">
    <property type="term" value="C:membrane"/>
    <property type="evidence" value="ECO:0007669"/>
    <property type="project" value="UniProtKB-SubCell"/>
</dbReference>